<dbReference type="EMBL" id="CAJVCH010563878">
    <property type="protein sequence ID" value="CAG7832183.1"/>
    <property type="molecule type" value="Genomic_DNA"/>
</dbReference>
<feature type="region of interest" description="Disordered" evidence="1">
    <location>
        <begin position="191"/>
        <end position="213"/>
    </location>
</feature>
<keyword evidence="3" id="KW-1185">Reference proteome</keyword>
<evidence type="ECO:0000256" key="1">
    <source>
        <dbReference type="SAM" id="MobiDB-lite"/>
    </source>
</evidence>
<reference evidence="2" key="1">
    <citation type="submission" date="2021-06" db="EMBL/GenBank/DDBJ databases">
        <authorList>
            <person name="Hodson N. C."/>
            <person name="Mongue J. A."/>
            <person name="Jaron S. K."/>
        </authorList>
    </citation>
    <scope>NUCLEOTIDE SEQUENCE</scope>
</reference>
<organism evidence="2 3">
    <name type="scientific">Allacma fusca</name>
    <dbReference type="NCBI Taxonomy" id="39272"/>
    <lineage>
        <taxon>Eukaryota</taxon>
        <taxon>Metazoa</taxon>
        <taxon>Ecdysozoa</taxon>
        <taxon>Arthropoda</taxon>
        <taxon>Hexapoda</taxon>
        <taxon>Collembola</taxon>
        <taxon>Symphypleona</taxon>
        <taxon>Sminthuridae</taxon>
        <taxon>Allacma</taxon>
    </lineage>
</organism>
<proteinExistence type="predicted"/>
<name>A0A8J2PIW9_9HEXA</name>
<dbReference type="AlphaFoldDB" id="A0A8J2PIW9"/>
<gene>
    <name evidence="2" type="ORF">AFUS01_LOCUS41884</name>
</gene>
<feature type="region of interest" description="Disordered" evidence="1">
    <location>
        <begin position="1"/>
        <end position="34"/>
    </location>
</feature>
<dbReference type="Proteomes" id="UP000708208">
    <property type="component" value="Unassembled WGS sequence"/>
</dbReference>
<feature type="compositionally biased region" description="Polar residues" evidence="1">
    <location>
        <begin position="194"/>
        <end position="205"/>
    </location>
</feature>
<evidence type="ECO:0000313" key="3">
    <source>
        <dbReference type="Proteomes" id="UP000708208"/>
    </source>
</evidence>
<accession>A0A8J2PIW9</accession>
<protein>
    <submittedName>
        <fullName evidence="2">Uncharacterized protein</fullName>
    </submittedName>
</protein>
<sequence length="213" mass="23884">MGPYKQVFSKQPACGSGGGDDDGPGGNPPSGGKERFYLPKVLQNRDRYCSVCGQTVKENWKFCRNMKCQASTVPQYPDVPEGWSRCQRLRTQAGMIWQTHATMLNRKIRELEEQFRRGQWQPDGMSADTLSIGQSAGTSGLGTTASKINSSEQIFIDDEEGDRLVERMLLDEDEDNDEEQEHLDSLIHNHKRNNVTGGSTYNTVEADNKRCCT</sequence>
<comment type="caution">
    <text evidence="2">The sequence shown here is derived from an EMBL/GenBank/DDBJ whole genome shotgun (WGS) entry which is preliminary data.</text>
</comment>
<evidence type="ECO:0000313" key="2">
    <source>
        <dbReference type="EMBL" id="CAG7832183.1"/>
    </source>
</evidence>